<dbReference type="SUPFAM" id="SSF51658">
    <property type="entry name" value="Xylose isomerase-like"/>
    <property type="match status" value="1"/>
</dbReference>
<accession>A0A8T9BV35</accession>
<proteinExistence type="predicted"/>
<evidence type="ECO:0000313" key="3">
    <source>
        <dbReference type="Proteomes" id="UP000469558"/>
    </source>
</evidence>
<comment type="caution">
    <text evidence="2">The sequence shown here is derived from an EMBL/GenBank/DDBJ whole genome shotgun (WGS) entry which is preliminary data.</text>
</comment>
<dbReference type="EMBL" id="QGMK01003255">
    <property type="protein sequence ID" value="TVY53528.1"/>
    <property type="molecule type" value="Genomic_DNA"/>
</dbReference>
<keyword evidence="3" id="KW-1185">Reference proteome</keyword>
<dbReference type="InterPro" id="IPR013022">
    <property type="entry name" value="Xyl_isomerase-like_TIM-brl"/>
</dbReference>
<sequence length="191" mass="22009">MKIAYENLAWSTHCSLWQEALEIVNEVDRENFGLCLDSFHIAVSLWADPFTPSGRQVNGDERLEESMQLFVDTCPVEKIFYLQLSDGECMDPPYSESHPWYDPTLEVGHVWSNEARPFPLETEYGAYMPVEAIARAFLVGKGFSGWLSLETFDRRMKEEKNDPSANARRAAESWRHLKERLAEGQEIQNKS</sequence>
<name>A0A8T9BV35_9HELO</name>
<dbReference type="PANTHER" id="PTHR12110:SF38">
    <property type="entry name" value="DIOXYGENASE, PUTATIVE (AFU_ORTHOLOGUE AFUA_6G00240)-RELATED"/>
    <property type="match status" value="1"/>
</dbReference>
<feature type="domain" description="Xylose isomerase-like TIM barrel" evidence="1">
    <location>
        <begin position="2"/>
        <end position="175"/>
    </location>
</feature>
<reference evidence="2 3" key="1">
    <citation type="submission" date="2018-05" db="EMBL/GenBank/DDBJ databases">
        <title>Genome sequencing and assembly of the regulated plant pathogen Lachnellula willkommii and related sister species for the development of diagnostic species identification markers.</title>
        <authorList>
            <person name="Giroux E."/>
            <person name="Bilodeau G."/>
        </authorList>
    </citation>
    <scope>NUCLEOTIDE SEQUENCE [LARGE SCALE GENOMIC DNA]</scope>
    <source>
        <strain evidence="2 3">CBS 268.59</strain>
    </source>
</reference>
<dbReference type="PANTHER" id="PTHR12110">
    <property type="entry name" value="HYDROXYPYRUVATE ISOMERASE"/>
    <property type="match status" value="1"/>
</dbReference>
<dbReference type="InterPro" id="IPR050312">
    <property type="entry name" value="IolE/XylAMocC-like"/>
</dbReference>
<dbReference type="AlphaFoldDB" id="A0A8T9BV35"/>
<gene>
    <name evidence="2" type="primary">qa-4_3</name>
    <name evidence="2" type="ORF">LSUE1_G009674</name>
</gene>
<dbReference type="Proteomes" id="UP000469558">
    <property type="component" value="Unassembled WGS sequence"/>
</dbReference>
<organism evidence="2 3">
    <name type="scientific">Lachnellula suecica</name>
    <dbReference type="NCBI Taxonomy" id="602035"/>
    <lineage>
        <taxon>Eukaryota</taxon>
        <taxon>Fungi</taxon>
        <taxon>Dikarya</taxon>
        <taxon>Ascomycota</taxon>
        <taxon>Pezizomycotina</taxon>
        <taxon>Leotiomycetes</taxon>
        <taxon>Helotiales</taxon>
        <taxon>Lachnaceae</taxon>
        <taxon>Lachnellula</taxon>
    </lineage>
</organism>
<dbReference type="Gene3D" id="3.20.20.150">
    <property type="entry name" value="Divalent-metal-dependent TIM barrel enzymes"/>
    <property type="match status" value="1"/>
</dbReference>
<dbReference type="InterPro" id="IPR036237">
    <property type="entry name" value="Xyl_isomerase-like_sf"/>
</dbReference>
<dbReference type="OrthoDB" id="5360893at2759"/>
<protein>
    <submittedName>
        <fullName evidence="2">3-dehydroshikimate dehydratase</fullName>
    </submittedName>
</protein>
<dbReference type="Pfam" id="PF01261">
    <property type="entry name" value="AP_endonuc_2"/>
    <property type="match status" value="1"/>
</dbReference>
<evidence type="ECO:0000313" key="2">
    <source>
        <dbReference type="EMBL" id="TVY53528.1"/>
    </source>
</evidence>
<evidence type="ECO:0000259" key="1">
    <source>
        <dbReference type="Pfam" id="PF01261"/>
    </source>
</evidence>